<name>A0A4V6HRD4_9FIRM</name>
<dbReference type="Pfam" id="PF00149">
    <property type="entry name" value="Metallophos"/>
    <property type="match status" value="1"/>
</dbReference>
<sequence>MNNRLYFKNDGTFKVMQFTDIHYTNDDADDARTTAMMGRLIARERPDLLITTGDTVYGEQNLKFLPKALAPFIESGIPWTFVFGNHDVEFNSSHEELFEEVRKLPGCVAFDGGTGLEGTGNHMIEVCSREERLRWLVCGLDSGDYNPMPQVGDYAYLGKKQINWYQEMMREYEKQNPGEDFSALTFLHMAIPEYHELWDMEVCYGEKNEGIGCPRINSGFFTAMLEEGHTRGLFAGHDHANDFWGKMYGIVLGYGRASGYGGYGKEGLKRGARIFVLQEDDLTGFETYVCQEDGSVVKNPPQHKPERVRDEG</sequence>
<dbReference type="RefSeq" id="WP_138003735.1">
    <property type="nucleotide sequence ID" value="NZ_QGQD01000089.1"/>
</dbReference>
<dbReference type="GO" id="GO:0016788">
    <property type="term" value="F:hydrolase activity, acting on ester bonds"/>
    <property type="evidence" value="ECO:0007669"/>
    <property type="project" value="TreeGrafter"/>
</dbReference>
<dbReference type="EMBL" id="QGQD01000089">
    <property type="protein sequence ID" value="TLC98617.1"/>
    <property type="molecule type" value="Genomic_DNA"/>
</dbReference>
<dbReference type="SUPFAM" id="SSF56300">
    <property type="entry name" value="Metallo-dependent phosphatases"/>
    <property type="match status" value="1"/>
</dbReference>
<dbReference type="STRING" id="180332.GCA_000797495_03724"/>
<dbReference type="AlphaFoldDB" id="A0A4V6HRD4"/>
<dbReference type="PANTHER" id="PTHR32440:SF11">
    <property type="entry name" value="METALLOPHOSPHOESTERASE DOMAIN-CONTAINING PROTEIN"/>
    <property type="match status" value="1"/>
</dbReference>
<reference evidence="2 3" key="1">
    <citation type="journal article" date="2019" name="Anaerobe">
        <title>Detection of Robinsoniella peoriensis in multiple bone samples of a trauma patient.</title>
        <authorList>
            <person name="Schrottner P."/>
            <person name="Hartwich K."/>
            <person name="Bunk B."/>
            <person name="Schober I."/>
            <person name="Helbig S."/>
            <person name="Rudolph W.W."/>
            <person name="Gunzer F."/>
        </authorList>
    </citation>
    <scope>NUCLEOTIDE SEQUENCE [LARGE SCALE GENOMIC DNA]</scope>
    <source>
        <strain evidence="2 3">DSM 106044</strain>
    </source>
</reference>
<dbReference type="PANTHER" id="PTHR32440">
    <property type="entry name" value="PHOSPHATASE DCR2-RELATED-RELATED"/>
    <property type="match status" value="1"/>
</dbReference>
<proteinExistence type="predicted"/>
<keyword evidence="3" id="KW-1185">Reference proteome</keyword>
<organism evidence="2 3">
    <name type="scientific">Robinsoniella peoriensis</name>
    <dbReference type="NCBI Taxonomy" id="180332"/>
    <lineage>
        <taxon>Bacteria</taxon>
        <taxon>Bacillati</taxon>
        <taxon>Bacillota</taxon>
        <taxon>Clostridia</taxon>
        <taxon>Lachnospirales</taxon>
        <taxon>Lachnospiraceae</taxon>
        <taxon>Robinsoniella</taxon>
    </lineage>
</organism>
<dbReference type="InterPro" id="IPR004843">
    <property type="entry name" value="Calcineurin-like_PHP"/>
</dbReference>
<evidence type="ECO:0000259" key="1">
    <source>
        <dbReference type="Pfam" id="PF00149"/>
    </source>
</evidence>
<feature type="domain" description="Calcineurin-like phosphoesterase" evidence="1">
    <location>
        <begin position="13"/>
        <end position="240"/>
    </location>
</feature>
<evidence type="ECO:0000313" key="3">
    <source>
        <dbReference type="Proteomes" id="UP000306509"/>
    </source>
</evidence>
<accession>A0A4V6HRD4</accession>
<protein>
    <submittedName>
        <fullName evidence="2">Calcineurin-like phosphoesterase</fullName>
    </submittedName>
</protein>
<dbReference type="Gene3D" id="3.60.21.10">
    <property type="match status" value="1"/>
</dbReference>
<dbReference type="Proteomes" id="UP000306509">
    <property type="component" value="Unassembled WGS sequence"/>
</dbReference>
<dbReference type="CDD" id="cd07383">
    <property type="entry name" value="MPP_Dcr2"/>
    <property type="match status" value="1"/>
</dbReference>
<dbReference type="GO" id="GO:0005737">
    <property type="term" value="C:cytoplasm"/>
    <property type="evidence" value="ECO:0007669"/>
    <property type="project" value="TreeGrafter"/>
</dbReference>
<gene>
    <name evidence="2" type="ORF">DSM106044_04575</name>
</gene>
<dbReference type="InterPro" id="IPR029052">
    <property type="entry name" value="Metallo-depent_PP-like"/>
</dbReference>
<evidence type="ECO:0000313" key="2">
    <source>
        <dbReference type="EMBL" id="TLC98617.1"/>
    </source>
</evidence>
<comment type="caution">
    <text evidence="2">The sequence shown here is derived from an EMBL/GenBank/DDBJ whole genome shotgun (WGS) entry which is preliminary data.</text>
</comment>